<dbReference type="Pfam" id="PF09579">
    <property type="entry name" value="Spore_YtfJ"/>
    <property type="match status" value="1"/>
</dbReference>
<reference evidence="2 3" key="1">
    <citation type="submission" date="2019-03" db="EMBL/GenBank/DDBJ databases">
        <title>Sequencing the genomes of 1000 actinobacteria strains.</title>
        <authorList>
            <person name="Klenk H.-P."/>
        </authorList>
    </citation>
    <scope>NUCLEOTIDE SEQUENCE [LARGE SCALE GENOMIC DNA]</scope>
    <source>
        <strain evidence="2 3">DSM 43805</strain>
    </source>
</reference>
<proteinExistence type="predicted"/>
<dbReference type="Proteomes" id="UP000294901">
    <property type="component" value="Unassembled WGS sequence"/>
</dbReference>
<keyword evidence="1" id="KW-0472">Membrane</keyword>
<dbReference type="InterPro" id="IPR014229">
    <property type="entry name" value="Spore_YtfJ"/>
</dbReference>
<evidence type="ECO:0000313" key="2">
    <source>
        <dbReference type="EMBL" id="TDO31776.1"/>
    </source>
</evidence>
<dbReference type="RefSeq" id="WP_239080431.1">
    <property type="nucleotide sequence ID" value="NZ_BOMD01000074.1"/>
</dbReference>
<gene>
    <name evidence="2" type="ORF">C8E87_7206</name>
</gene>
<evidence type="ECO:0000256" key="1">
    <source>
        <dbReference type="SAM" id="Phobius"/>
    </source>
</evidence>
<feature type="transmembrane region" description="Helical" evidence="1">
    <location>
        <begin position="96"/>
        <end position="115"/>
    </location>
</feature>
<keyword evidence="1" id="KW-1133">Transmembrane helix</keyword>
<evidence type="ECO:0000313" key="3">
    <source>
        <dbReference type="Proteomes" id="UP000294901"/>
    </source>
</evidence>
<dbReference type="AlphaFoldDB" id="A0A4R6JBB9"/>
<keyword evidence="3" id="KW-1185">Reference proteome</keyword>
<protein>
    <submittedName>
        <fullName evidence="2">Sporulation protein YtfJ</fullName>
    </submittedName>
</protein>
<comment type="caution">
    <text evidence="2">The sequence shown here is derived from an EMBL/GenBank/DDBJ whole genome shotgun (WGS) entry which is preliminary data.</text>
</comment>
<organism evidence="2 3">
    <name type="scientific">Paractinoplanes brasiliensis</name>
    <dbReference type="NCBI Taxonomy" id="52695"/>
    <lineage>
        <taxon>Bacteria</taxon>
        <taxon>Bacillati</taxon>
        <taxon>Actinomycetota</taxon>
        <taxon>Actinomycetes</taxon>
        <taxon>Micromonosporales</taxon>
        <taxon>Micromonosporaceae</taxon>
        <taxon>Paractinoplanes</taxon>
    </lineage>
</organism>
<name>A0A4R6JBB9_9ACTN</name>
<sequence length="123" mass="12337">MADTTMDVQEALNRIVESAAADRVFGEPIHHGGVVVLPVAKISGGAGGGGGSGPAPEGQEAAGNGGGLGVVAKPLGVFVLSGGTVTWRPAVDVNRIVLGGQLVVVAALLVARTILKSRRRRRP</sequence>
<dbReference type="EMBL" id="SNWR01000002">
    <property type="protein sequence ID" value="TDO31776.1"/>
    <property type="molecule type" value="Genomic_DNA"/>
</dbReference>
<accession>A0A4R6JBB9</accession>
<keyword evidence="1" id="KW-0812">Transmembrane</keyword>